<name>A0A645EGM6_9ZZZZ</name>
<organism evidence="2">
    <name type="scientific">bioreactor metagenome</name>
    <dbReference type="NCBI Taxonomy" id="1076179"/>
    <lineage>
        <taxon>unclassified sequences</taxon>
        <taxon>metagenomes</taxon>
        <taxon>ecological metagenomes</taxon>
    </lineage>
</organism>
<comment type="caution">
    <text evidence="2">The sequence shown here is derived from an EMBL/GenBank/DDBJ whole genome shotgun (WGS) entry which is preliminary data.</text>
</comment>
<proteinExistence type="predicted"/>
<evidence type="ECO:0000256" key="1">
    <source>
        <dbReference type="SAM" id="MobiDB-lite"/>
    </source>
</evidence>
<feature type="region of interest" description="Disordered" evidence="1">
    <location>
        <begin position="169"/>
        <end position="195"/>
    </location>
</feature>
<accession>A0A645EGM6</accession>
<evidence type="ECO:0000313" key="2">
    <source>
        <dbReference type="EMBL" id="MPN00432.1"/>
    </source>
</evidence>
<gene>
    <name evidence="2" type="ORF">SDC9_147627</name>
</gene>
<sequence length="195" mass="20377">MNVIVQHGGQQIVCRAHGMEIPGEVKVNFLHGHHLGIAAAGGSALHAEHRPQGRLPQGQHGFFAQLGQGVRQADAGGGLSFSGGGGVDGGHQNQPPLLGAGFPCRGAELCLVSSVRLQIFLSQAHGCGNFIDRSKRGALRNFNVSLHGGLLPKSVPSFYPKRRNLTREKSAVLPTVSGRKDGKKPGAAENRPAPG</sequence>
<dbReference type="AlphaFoldDB" id="A0A645EGM6"/>
<reference evidence="2" key="1">
    <citation type="submission" date="2019-08" db="EMBL/GenBank/DDBJ databases">
        <authorList>
            <person name="Kucharzyk K."/>
            <person name="Murdoch R.W."/>
            <person name="Higgins S."/>
            <person name="Loffler F."/>
        </authorList>
    </citation>
    <scope>NUCLEOTIDE SEQUENCE</scope>
</reference>
<protein>
    <submittedName>
        <fullName evidence="2">Uncharacterized protein</fullName>
    </submittedName>
</protein>
<dbReference type="EMBL" id="VSSQ01046458">
    <property type="protein sequence ID" value="MPN00432.1"/>
    <property type="molecule type" value="Genomic_DNA"/>
</dbReference>